<dbReference type="CDD" id="cd11304">
    <property type="entry name" value="Cadherin_repeat"/>
    <property type="match status" value="4"/>
</dbReference>
<dbReference type="PROSITE" id="PS50268">
    <property type="entry name" value="CADHERIN_2"/>
    <property type="match status" value="5"/>
</dbReference>
<gene>
    <name evidence="15" type="primary">20214702</name>
    <name evidence="14" type="ORF">HELRODRAFT_72088</name>
</gene>
<evidence type="ECO:0000313" key="15">
    <source>
        <dbReference type="EnsemblMetazoa" id="HelroP72088"/>
    </source>
</evidence>
<keyword evidence="8" id="KW-0130">Cell adhesion</keyword>
<evidence type="ECO:0000256" key="11">
    <source>
        <dbReference type="ARBA" id="ARBA00023180"/>
    </source>
</evidence>
<evidence type="ECO:0000313" key="16">
    <source>
        <dbReference type="Proteomes" id="UP000015101"/>
    </source>
</evidence>
<name>T1G0V4_HELRO</name>
<reference evidence="15" key="3">
    <citation type="submission" date="2015-06" db="UniProtKB">
        <authorList>
            <consortium name="EnsemblMetazoa"/>
        </authorList>
    </citation>
    <scope>IDENTIFICATION</scope>
</reference>
<reference evidence="16" key="1">
    <citation type="submission" date="2012-12" db="EMBL/GenBank/DDBJ databases">
        <authorList>
            <person name="Hellsten U."/>
            <person name="Grimwood J."/>
            <person name="Chapman J.A."/>
            <person name="Shapiro H."/>
            <person name="Aerts A."/>
            <person name="Otillar R.P."/>
            <person name="Terry A.Y."/>
            <person name="Boore J.L."/>
            <person name="Simakov O."/>
            <person name="Marletaz F."/>
            <person name="Cho S.-J."/>
            <person name="Edsinger-Gonzales E."/>
            <person name="Havlak P."/>
            <person name="Kuo D.-H."/>
            <person name="Larsson T."/>
            <person name="Lv J."/>
            <person name="Arendt D."/>
            <person name="Savage R."/>
            <person name="Osoegawa K."/>
            <person name="de Jong P."/>
            <person name="Lindberg D.R."/>
            <person name="Seaver E.C."/>
            <person name="Weisblat D.A."/>
            <person name="Putnam N.H."/>
            <person name="Grigoriev I.V."/>
            <person name="Rokhsar D.S."/>
        </authorList>
    </citation>
    <scope>NUCLEOTIDE SEQUENCE</scope>
</reference>
<feature type="domain" description="Cadherin" evidence="13">
    <location>
        <begin position="4"/>
        <end position="24"/>
    </location>
</feature>
<keyword evidence="16" id="KW-1185">Reference proteome</keyword>
<evidence type="ECO:0000256" key="8">
    <source>
        <dbReference type="ARBA" id="ARBA00022889"/>
    </source>
</evidence>
<dbReference type="HOGENOM" id="CLU_490284_0_0_1"/>
<keyword evidence="4" id="KW-0479">Metal-binding</keyword>
<feature type="domain" description="Cadherin" evidence="13">
    <location>
        <begin position="136"/>
        <end position="241"/>
    </location>
</feature>
<dbReference type="KEGG" id="hro:HELRODRAFT_72088"/>
<evidence type="ECO:0000259" key="13">
    <source>
        <dbReference type="PROSITE" id="PS50268"/>
    </source>
</evidence>
<dbReference type="PANTHER" id="PTHR24027">
    <property type="entry name" value="CADHERIN-23"/>
    <property type="match status" value="1"/>
</dbReference>
<dbReference type="SMART" id="SM00112">
    <property type="entry name" value="CA"/>
    <property type="match status" value="4"/>
</dbReference>
<dbReference type="FunFam" id="2.60.40.60:FF:000020">
    <property type="entry name" value="Dachsous cadherin-related 1b"/>
    <property type="match status" value="1"/>
</dbReference>
<dbReference type="EnsemblMetazoa" id="HelroT72088">
    <property type="protein sequence ID" value="HelroP72088"/>
    <property type="gene ID" value="HelroG72088"/>
</dbReference>
<feature type="domain" description="Cadherin" evidence="13">
    <location>
        <begin position="348"/>
        <end position="465"/>
    </location>
</feature>
<dbReference type="GO" id="GO:0005886">
    <property type="term" value="C:plasma membrane"/>
    <property type="evidence" value="ECO:0007669"/>
    <property type="project" value="UniProtKB-SubCell"/>
</dbReference>
<organism evidence="15 16">
    <name type="scientific">Helobdella robusta</name>
    <name type="common">Californian leech</name>
    <dbReference type="NCBI Taxonomy" id="6412"/>
    <lineage>
        <taxon>Eukaryota</taxon>
        <taxon>Metazoa</taxon>
        <taxon>Spiralia</taxon>
        <taxon>Lophotrochozoa</taxon>
        <taxon>Annelida</taxon>
        <taxon>Clitellata</taxon>
        <taxon>Hirudinea</taxon>
        <taxon>Rhynchobdellida</taxon>
        <taxon>Glossiphoniidae</taxon>
        <taxon>Helobdella</taxon>
    </lineage>
</organism>
<dbReference type="PROSITE" id="PS00232">
    <property type="entry name" value="CADHERIN_1"/>
    <property type="match status" value="3"/>
</dbReference>
<dbReference type="EMBL" id="KB095858">
    <property type="protein sequence ID" value="ESO10692.1"/>
    <property type="molecule type" value="Genomic_DNA"/>
</dbReference>
<keyword evidence="10" id="KW-0472">Membrane</keyword>
<evidence type="ECO:0000256" key="9">
    <source>
        <dbReference type="ARBA" id="ARBA00022989"/>
    </source>
</evidence>
<evidence type="ECO:0000313" key="14">
    <source>
        <dbReference type="EMBL" id="ESO10692.1"/>
    </source>
</evidence>
<evidence type="ECO:0000256" key="1">
    <source>
        <dbReference type="ARBA" id="ARBA00004251"/>
    </source>
</evidence>
<dbReference type="PRINTS" id="PR00205">
    <property type="entry name" value="CADHERIN"/>
</dbReference>
<dbReference type="RefSeq" id="XP_009010961.1">
    <property type="nucleotide sequence ID" value="XM_009012713.1"/>
</dbReference>
<dbReference type="FunFam" id="2.60.40.60:FF:000202">
    <property type="entry name" value="cadherin-8 isoform X4"/>
    <property type="match status" value="1"/>
</dbReference>
<dbReference type="InterPro" id="IPR020894">
    <property type="entry name" value="Cadherin_CS"/>
</dbReference>
<evidence type="ECO:0000256" key="2">
    <source>
        <dbReference type="ARBA" id="ARBA00022475"/>
    </source>
</evidence>
<evidence type="ECO:0000256" key="10">
    <source>
        <dbReference type="ARBA" id="ARBA00023136"/>
    </source>
</evidence>
<keyword evidence="9" id="KW-1133">Transmembrane helix</keyword>
<dbReference type="Gene3D" id="2.60.40.60">
    <property type="entry name" value="Cadherins"/>
    <property type="match status" value="5"/>
</dbReference>
<dbReference type="GeneID" id="20214702"/>
<evidence type="ECO:0000256" key="3">
    <source>
        <dbReference type="ARBA" id="ARBA00022692"/>
    </source>
</evidence>
<keyword evidence="5" id="KW-0732">Signal</keyword>
<dbReference type="GO" id="GO:0007156">
    <property type="term" value="P:homophilic cell adhesion via plasma membrane adhesion molecules"/>
    <property type="evidence" value="ECO:0007669"/>
    <property type="project" value="InterPro"/>
</dbReference>
<dbReference type="OrthoDB" id="6252479at2759"/>
<dbReference type="CTD" id="20214702"/>
<dbReference type="Pfam" id="PF00028">
    <property type="entry name" value="Cadherin"/>
    <property type="match status" value="2"/>
</dbReference>
<reference evidence="14 16" key="2">
    <citation type="journal article" date="2013" name="Nature">
        <title>Insights into bilaterian evolution from three spiralian genomes.</title>
        <authorList>
            <person name="Simakov O."/>
            <person name="Marletaz F."/>
            <person name="Cho S.J."/>
            <person name="Edsinger-Gonzales E."/>
            <person name="Havlak P."/>
            <person name="Hellsten U."/>
            <person name="Kuo D.H."/>
            <person name="Larsson T."/>
            <person name="Lv J."/>
            <person name="Arendt D."/>
            <person name="Savage R."/>
            <person name="Osoegawa K."/>
            <person name="de Jong P."/>
            <person name="Grimwood J."/>
            <person name="Chapman J.A."/>
            <person name="Shapiro H."/>
            <person name="Aerts A."/>
            <person name="Otillar R.P."/>
            <person name="Terry A.Y."/>
            <person name="Boore J.L."/>
            <person name="Grigoriev I.V."/>
            <person name="Lindberg D.R."/>
            <person name="Seaver E.C."/>
            <person name="Weisblat D.A."/>
            <person name="Putnam N.H."/>
            <person name="Rokhsar D.S."/>
        </authorList>
    </citation>
    <scope>NUCLEOTIDE SEQUENCE</scope>
</reference>
<keyword evidence="3" id="KW-0812">Transmembrane</keyword>
<evidence type="ECO:0000256" key="5">
    <source>
        <dbReference type="ARBA" id="ARBA00022729"/>
    </source>
</evidence>
<dbReference type="Proteomes" id="UP000015101">
    <property type="component" value="Unassembled WGS sequence"/>
</dbReference>
<evidence type="ECO:0000256" key="12">
    <source>
        <dbReference type="PROSITE-ProRule" id="PRU00043"/>
    </source>
</evidence>
<dbReference type="InParanoid" id="T1G0V4"/>
<dbReference type="InterPro" id="IPR039808">
    <property type="entry name" value="Cadherin"/>
</dbReference>
<accession>T1G0V4</accession>
<dbReference type="OMA" id="TTIRIHI"/>
<feature type="domain" description="Cadherin" evidence="13">
    <location>
        <begin position="25"/>
        <end position="135"/>
    </location>
</feature>
<dbReference type="InterPro" id="IPR015919">
    <property type="entry name" value="Cadherin-like_sf"/>
</dbReference>
<proteinExistence type="predicted"/>
<dbReference type="STRING" id="6412.T1G0V4"/>
<dbReference type="SUPFAM" id="SSF49313">
    <property type="entry name" value="Cadherin-like"/>
    <property type="match status" value="4"/>
</dbReference>
<evidence type="ECO:0000256" key="6">
    <source>
        <dbReference type="ARBA" id="ARBA00022737"/>
    </source>
</evidence>
<dbReference type="EMBL" id="AMQM01002705">
    <property type="status" value="NOT_ANNOTATED_CDS"/>
    <property type="molecule type" value="Genomic_DNA"/>
</dbReference>
<dbReference type="eggNOG" id="KOG3594">
    <property type="taxonomic scope" value="Eukaryota"/>
</dbReference>
<dbReference type="InterPro" id="IPR002126">
    <property type="entry name" value="Cadherin-like_dom"/>
</dbReference>
<dbReference type="PANTHER" id="PTHR24027:SF438">
    <property type="entry name" value="CADHERIN 23"/>
    <property type="match status" value="1"/>
</dbReference>
<keyword evidence="7 12" id="KW-0106">Calcium</keyword>
<dbReference type="GO" id="GO:0005509">
    <property type="term" value="F:calcium ion binding"/>
    <property type="evidence" value="ECO:0007669"/>
    <property type="project" value="UniProtKB-UniRule"/>
</dbReference>
<protein>
    <recommendedName>
        <fullName evidence="13">Cadherin domain-containing protein</fullName>
    </recommendedName>
</protein>
<keyword evidence="2" id="KW-1003">Cell membrane</keyword>
<keyword evidence="11" id="KW-0325">Glycoprotein</keyword>
<sequence>MQQLESTVSVKIYIEDINDNAPIFSQSIYFMNLLENIKKGTLIALPIATDRDSSVNGVKKYRLAAETPHFFKLHEELDNETNTIIPYLKVEKPLNLPLGPYNLTLEALDGGDPTLIGSSVLTINIDDANDHAPQFKEEFKDYYVREDHNVTESFYRAEAFDDDSGVNAQITYSIIEDSHLSRMAKEMSPGYQLSTLITPDFESIRSYRIRIQCSDNNRPFLTSSVDIYARIVDENDNAPEFSHPQYSFEIDENTPENSTINMISASDRDDGENSRLKYSIMETKLSSSLVSIDENTGRLRTASVLDYEKIKEINFKVRVVDCGIPPREADASVRIKINDVNDEAPTFTASSYHFVVQENNQAGTEVGIVTAIDADSYPNNNFLYELMDEEEDRSKKPIFFSVNVRNGQILATATFDRESVSEYRFKVRAIDSGNAMLSGTTEVIVKISDANDNKPKIIDIKRPRFGHGTTDELVIDKQHENVDEENLLETIDVTSTTLSNQVPVGFEICTFVATDADEGDNDDDDVVVVLMMKTTTMMVMLVTLMTMTTKMMMIII</sequence>
<feature type="domain" description="Cadherin" evidence="13">
    <location>
        <begin position="242"/>
        <end position="347"/>
    </location>
</feature>
<comment type="subcellular location">
    <subcellularLocation>
        <location evidence="1">Cell membrane</location>
        <topology evidence="1">Single-pass type I membrane protein</topology>
    </subcellularLocation>
</comment>
<evidence type="ECO:0000256" key="4">
    <source>
        <dbReference type="ARBA" id="ARBA00022723"/>
    </source>
</evidence>
<evidence type="ECO:0000256" key="7">
    <source>
        <dbReference type="ARBA" id="ARBA00022837"/>
    </source>
</evidence>
<keyword evidence="6" id="KW-0677">Repeat</keyword>
<dbReference type="AlphaFoldDB" id="T1G0V4"/>